<dbReference type="OrthoDB" id="185175at2759"/>
<dbReference type="PROSITE" id="PS50086">
    <property type="entry name" value="TBC_RABGAP"/>
    <property type="match status" value="1"/>
</dbReference>
<dbReference type="EMBL" id="CDSF01000001">
    <property type="protein sequence ID" value="CEO94733.1"/>
    <property type="molecule type" value="Genomic_DNA"/>
</dbReference>
<name>A0A0G4IHP4_PLABS</name>
<organism evidence="6 7">
    <name type="scientific">Plasmodiophora brassicae</name>
    <name type="common">Clubroot disease agent</name>
    <dbReference type="NCBI Taxonomy" id="37360"/>
    <lineage>
        <taxon>Eukaryota</taxon>
        <taxon>Sar</taxon>
        <taxon>Rhizaria</taxon>
        <taxon>Endomyxa</taxon>
        <taxon>Phytomyxea</taxon>
        <taxon>Plasmodiophorida</taxon>
        <taxon>Plasmodiophoridae</taxon>
        <taxon>Plasmodiophora</taxon>
    </lineage>
</organism>
<evidence type="ECO:0000313" key="7">
    <source>
        <dbReference type="Proteomes" id="UP000039324"/>
    </source>
</evidence>
<dbReference type="SUPFAM" id="SSF47923">
    <property type="entry name" value="Ypt/Rab-GAP domain of gyp1p"/>
    <property type="match status" value="1"/>
</dbReference>
<accession>A0A0G4IHP4</accession>
<dbReference type="InterPro" id="IPR035969">
    <property type="entry name" value="Rab-GAP_TBC_sf"/>
</dbReference>
<evidence type="ECO:0008006" key="8">
    <source>
        <dbReference type="Google" id="ProtNLM"/>
    </source>
</evidence>
<dbReference type="GO" id="GO:0005829">
    <property type="term" value="C:cytosol"/>
    <property type="evidence" value="ECO:0007669"/>
    <property type="project" value="GOC"/>
</dbReference>
<keyword evidence="2" id="KW-0175">Coiled coil</keyword>
<evidence type="ECO:0000259" key="5">
    <source>
        <dbReference type="PROSITE" id="PS50086"/>
    </source>
</evidence>
<dbReference type="SMART" id="SM00233">
    <property type="entry name" value="PH"/>
    <property type="match status" value="1"/>
</dbReference>
<feature type="region of interest" description="Disordered" evidence="3">
    <location>
        <begin position="360"/>
        <end position="387"/>
    </location>
</feature>
<dbReference type="STRING" id="37360.A0A0G4IHP4"/>
<feature type="coiled-coil region" evidence="2">
    <location>
        <begin position="401"/>
        <end position="428"/>
    </location>
</feature>
<evidence type="ECO:0000259" key="4">
    <source>
        <dbReference type="PROSITE" id="PS50003"/>
    </source>
</evidence>
<dbReference type="Gene3D" id="1.10.472.80">
    <property type="entry name" value="Ypt/Rab-GAP domain of gyp1p, domain 3"/>
    <property type="match status" value="1"/>
</dbReference>
<keyword evidence="7" id="KW-1185">Reference proteome</keyword>
<dbReference type="InterPro" id="IPR000195">
    <property type="entry name" value="Rab-GAP-TBC_dom"/>
</dbReference>
<dbReference type="PROSITE" id="PS50003">
    <property type="entry name" value="PH_DOMAIN"/>
    <property type="match status" value="1"/>
</dbReference>
<reference evidence="6 7" key="1">
    <citation type="submission" date="2015-02" db="EMBL/GenBank/DDBJ databases">
        <authorList>
            <person name="Chooi Y.-H."/>
        </authorList>
    </citation>
    <scope>NUCLEOTIDE SEQUENCE [LARGE SCALE GENOMIC DNA]</scope>
    <source>
        <strain evidence="6">E3</strain>
    </source>
</reference>
<sequence>LSTLDRLHRPIRPTGRSLLLRGERVADCNSSSVCMATVAAVWAPFASGSKVPASAKTPAVLKAVWQGVPEKHPIRANVWRLAREQDALPPVRGLPKASRQVEEKVGMELNSEGCFAFVGGADAPAVEKLLMAHAQRGALDDYMPGSVQLAALLLQEFHNDSAEALSTLLALTAKISTYFAHSHVHLRRDCLVLADLIVSHLKPLADHLNSVQFDVIDLTDLVCVWAAPIFVYAFPKPFVLRMLDLVLLHGPAVILPVMFGFFSHFAGDLSVLHSSDAVFDFLATVPPSLSSRDLDSIFRAAEQLASQSDLLAKMRAENDWIATVDHTGIPTFVPGFFNEPVVNPVPGTVDVKALSARYESSSGASDSATRGLGKPSKGPADGVDPAGEAVVGYDGDLAAQLAAAENRLKNQATKIANLEKQILVLEGKMSSQSTKSPLRPAMSSAASSAVVRELQLRQENTADVEDELAKVAIHVESGAGSDRYRSLSFSQMNEVFSKVHTLLEFPCIYIEGYLLKLSRGGLFGRQVLNQRWFVLKGRFLTYFKTADQTKPQKDRCISLRGSTVSAVDEHPKGQFAFSIHTNKEHYLLFATSAEERERWVDALRSAVKT</sequence>
<dbReference type="AlphaFoldDB" id="A0A0G4IHP4"/>
<evidence type="ECO:0000256" key="2">
    <source>
        <dbReference type="SAM" id="Coils"/>
    </source>
</evidence>
<proteinExistence type="predicted"/>
<protein>
    <recommendedName>
        <fullName evidence="8">PH domain-containing protein</fullName>
    </recommendedName>
</protein>
<dbReference type="InterPro" id="IPR001849">
    <property type="entry name" value="PH_domain"/>
</dbReference>
<dbReference type="OMA" id="ENDWIAT"/>
<dbReference type="GO" id="GO:0001881">
    <property type="term" value="P:receptor recycling"/>
    <property type="evidence" value="ECO:0007669"/>
    <property type="project" value="TreeGrafter"/>
</dbReference>
<evidence type="ECO:0000313" key="6">
    <source>
        <dbReference type="EMBL" id="CEO94733.1"/>
    </source>
</evidence>
<feature type="domain" description="PH" evidence="4">
    <location>
        <begin position="507"/>
        <end position="608"/>
    </location>
</feature>
<dbReference type="SUPFAM" id="SSF50729">
    <property type="entry name" value="PH domain-like"/>
    <property type="match status" value="1"/>
</dbReference>
<dbReference type="Gene3D" id="2.30.29.30">
    <property type="entry name" value="Pleckstrin-homology domain (PH domain)/Phosphotyrosine-binding domain (PTB)"/>
    <property type="match status" value="1"/>
</dbReference>
<dbReference type="Proteomes" id="UP000039324">
    <property type="component" value="Unassembled WGS sequence"/>
</dbReference>
<dbReference type="InterPro" id="IPR011993">
    <property type="entry name" value="PH-like_dom_sf"/>
</dbReference>
<dbReference type="GO" id="GO:0005769">
    <property type="term" value="C:early endosome"/>
    <property type="evidence" value="ECO:0007669"/>
    <property type="project" value="TreeGrafter"/>
</dbReference>
<dbReference type="PANTHER" id="PTHR22902">
    <property type="entry name" value="SESQUIPEDALIAN"/>
    <property type="match status" value="1"/>
</dbReference>
<dbReference type="Pfam" id="PF00566">
    <property type="entry name" value="RabGAP-TBC"/>
    <property type="match status" value="1"/>
</dbReference>
<feature type="non-terminal residue" evidence="6">
    <location>
        <position position="1"/>
    </location>
</feature>
<dbReference type="PANTHER" id="PTHR22902:SF27">
    <property type="entry name" value="PLECKSTRIN HOMOLOGY DOMAIN-CONTAINING FAMILY A MEMBER 3"/>
    <property type="match status" value="1"/>
</dbReference>
<dbReference type="InterPro" id="IPR045188">
    <property type="entry name" value="Boi1/Boi2-like"/>
</dbReference>
<evidence type="ECO:0000256" key="3">
    <source>
        <dbReference type="SAM" id="MobiDB-lite"/>
    </source>
</evidence>
<gene>
    <name evidence="6" type="ORF">PBRA_000519</name>
</gene>
<feature type="domain" description="Rab-GAP TBC" evidence="5">
    <location>
        <begin position="55"/>
        <end position="250"/>
    </location>
</feature>
<dbReference type="GO" id="GO:0005802">
    <property type="term" value="C:trans-Golgi network"/>
    <property type="evidence" value="ECO:0007669"/>
    <property type="project" value="TreeGrafter"/>
</dbReference>
<dbReference type="GO" id="GO:0042147">
    <property type="term" value="P:retrograde transport, endosome to Golgi"/>
    <property type="evidence" value="ECO:0007669"/>
    <property type="project" value="TreeGrafter"/>
</dbReference>
<dbReference type="GO" id="GO:0055037">
    <property type="term" value="C:recycling endosome"/>
    <property type="evidence" value="ECO:0007669"/>
    <property type="project" value="TreeGrafter"/>
</dbReference>
<evidence type="ECO:0000256" key="1">
    <source>
        <dbReference type="ARBA" id="ARBA00022553"/>
    </source>
</evidence>
<keyword evidence="1" id="KW-0597">Phosphoprotein</keyword>
<dbReference type="Pfam" id="PF00169">
    <property type="entry name" value="PH"/>
    <property type="match status" value="1"/>
</dbReference>
<dbReference type="GO" id="GO:0007032">
    <property type="term" value="P:endosome organization"/>
    <property type="evidence" value="ECO:0007669"/>
    <property type="project" value="TreeGrafter"/>
</dbReference>